<dbReference type="CDD" id="cd18809">
    <property type="entry name" value="SF1_C_RecD"/>
    <property type="match status" value="1"/>
</dbReference>
<feature type="compositionally biased region" description="Polar residues" evidence="2">
    <location>
        <begin position="40"/>
        <end position="57"/>
    </location>
</feature>
<evidence type="ECO:0000256" key="2">
    <source>
        <dbReference type="SAM" id="MobiDB-lite"/>
    </source>
</evidence>
<proteinExistence type="inferred from homology"/>
<dbReference type="PANTHER" id="PTHR10492">
    <property type="match status" value="1"/>
</dbReference>
<dbReference type="Gene3D" id="3.40.50.300">
    <property type="entry name" value="P-loop containing nucleotide triphosphate hydrolases"/>
    <property type="match status" value="2"/>
</dbReference>
<comment type="similarity">
    <text evidence="1">Belongs to the helicase family.</text>
</comment>
<feature type="domain" description="Helitron helicase-like" evidence="4">
    <location>
        <begin position="430"/>
        <end position="613"/>
    </location>
</feature>
<dbReference type="GO" id="GO:0000723">
    <property type="term" value="P:telomere maintenance"/>
    <property type="evidence" value="ECO:0007669"/>
    <property type="project" value="InterPro"/>
</dbReference>
<keyword evidence="1" id="KW-0233">DNA recombination</keyword>
<dbReference type="Pfam" id="PF05970">
    <property type="entry name" value="PIF1"/>
    <property type="match status" value="1"/>
</dbReference>
<dbReference type="EC" id="5.6.2.3" evidence="1"/>
<dbReference type="InterPro" id="IPR025476">
    <property type="entry name" value="Helitron_helicase-like"/>
</dbReference>
<dbReference type="GO" id="GO:0006281">
    <property type="term" value="P:DNA repair"/>
    <property type="evidence" value="ECO:0007669"/>
    <property type="project" value="UniProtKB-KW"/>
</dbReference>
<feature type="domain" description="DNA helicase Pif1-like DEAD-box helicase" evidence="3">
    <location>
        <begin position="1082"/>
        <end position="1302"/>
    </location>
</feature>
<feature type="compositionally biased region" description="Basic residues" evidence="2">
    <location>
        <begin position="1"/>
        <end position="11"/>
    </location>
</feature>
<comment type="catalytic activity">
    <reaction evidence="1">
        <text>ATP + H2O = ADP + phosphate + H(+)</text>
        <dbReference type="Rhea" id="RHEA:13065"/>
        <dbReference type="ChEBI" id="CHEBI:15377"/>
        <dbReference type="ChEBI" id="CHEBI:15378"/>
        <dbReference type="ChEBI" id="CHEBI:30616"/>
        <dbReference type="ChEBI" id="CHEBI:43474"/>
        <dbReference type="ChEBI" id="CHEBI:456216"/>
        <dbReference type="EC" id="5.6.2.3"/>
    </reaction>
</comment>
<keyword evidence="1" id="KW-0234">DNA repair</keyword>
<dbReference type="GO" id="GO:0005524">
    <property type="term" value="F:ATP binding"/>
    <property type="evidence" value="ECO:0007669"/>
    <property type="project" value="UniProtKB-KW"/>
</dbReference>
<keyword evidence="1" id="KW-0347">Helicase</keyword>
<accession>A0AAF1AME7</accession>
<evidence type="ECO:0000259" key="4">
    <source>
        <dbReference type="Pfam" id="PF14214"/>
    </source>
</evidence>
<name>A0AAF1AME7_DAUCS</name>
<keyword evidence="1" id="KW-0227">DNA damage</keyword>
<evidence type="ECO:0000313" key="7">
    <source>
        <dbReference type="Proteomes" id="UP000077755"/>
    </source>
</evidence>
<dbReference type="GO" id="GO:0016787">
    <property type="term" value="F:hydrolase activity"/>
    <property type="evidence" value="ECO:0007669"/>
    <property type="project" value="UniProtKB-KW"/>
</dbReference>
<sequence>MDSSPRKRGRPKLCVTKEVLEERRVQKRLRNAARRGPGSATRTSQAAIPQGSLTGASQAAIPKGSATRTSQAGIPQGAELSKNGAAGECSNINETSVTESANIEKTTTGSATRTSQAAIPQAAQRICQKSNLKKSAFYSSNSILDIGKQDHSCGFCGARVWTAEFTGRATGNGPRGYSICCGKGKVHLPLLREAPPELAALLSSTSRMSKEFLAKIRIYNNLFAFCSFGGKVDHSVNEGKGPFVFRVSGEIYHAYSSLIPPEGRTPKYAQLYMYDAQQSITHRLNFPGSGSEADPLVVSALECMLRRENALVGIFRQARERFQGVDQMPLQLRLLERRTTDGRYENLPTENDYEFAGLVVDDDFTNSRDIVAHDKISGLKHISDLHPCFMSMQYPVLFPYGEDGYRIDIKHRNVTGSEPRKMSTVSQREYYAFRLQYRPAEGQTVLRAGRLFLQFIVDSWCSVERGRLQWVRTHQSIIRSDLYNNIVDSLTRGDFVATDVGKRVILPSSFTGGYRYMQQNFQDSLAVCKEYGHPDLFITFTCNPKWDEISEAVKSSGAQDASVRPDIVARVFKMKLDAMIADFTKNEVLGRVLAVVYTIEFQKRGLPHAHIVLWLAGPDKLLTPEDIDQVISAELPDEQVDAAGYKAVSQFMMHGPCGAANPKCPCMSRGRCTKHYPKQFRDDTVMDDDGYALYRRRDTKRTAQCNNILLDNRHVVPYHRGLLVKYQAHINVEWCNRSLSIKYLFKYIGKGPDTATFVLEKFQAQEHSIAENNSTVQRPGFDEVKNYVSCRYVSAAEASWRLFEFPIHHREPFVQRLYFHLENEQEVRFRDDDTVPQIVRRLDPDGTMFIQWLLNNRYDEQGRDLTFVKYPTKYRWDASAKRWFRRKKHIDVVGRMVYAHPASGERFYMRLLLNFVAGPTDFKDIRTVDGVVYSTYKEACFHRGLLESDKEWHVALEDASQCATASHMRDLFVTMLVFCEVSDPGELWAKHWTSLADDVEYKRRKIMNLPSLKINVADKQMLALEAVGNLLKQYGKKLSDFPGLPQFHAGTTSKYRNELLIEEMMYDREELRLKADENYARLNEMQLKVYQTIIESVDSNSGGLYFVCGPGGTGKTFLWSTIISRLRSQGRIVLGVASSGIASLLIEGGRTAHSRFKIPIDIDEFSCCDIKQNTYLAELLCNTNLVVWDEAPMNHRFIFEAVDRTFRDICNKTNPGARSLPFGGITMLLGGDLRQILPVVPKKGREDIVASTIPKSKLWQHCTVFQLTENMRIEKDVPPVTIDGRQVQFRDWILGLGDGREPTFKFGEEVEPSWIKIPDELCLQYTGDPMDAIIGHVYSDLNMHHGDLKYLRDRAILTPLNEFVHSVNNNVLKRLPGEFKVYKSCDTICKASSNGAADEVLYPPEYLNSLKVSGVPNHEIQIKVGAPLMLLRNLNPKKGLCNGTRLIVTRCYPFLIEALIITGNKIGETTYIPRIHMSPADKTLPFVLKRKQFPVSVCYAMTINKSQGQTMKNVGLFLPKPVFSHGHFYVAVSRVTSPKGLKIVCINEDDATAGYTKNIVYPEIFEDLL</sequence>
<comment type="cofactor">
    <cofactor evidence="1">
        <name>Mg(2+)</name>
        <dbReference type="ChEBI" id="CHEBI:18420"/>
    </cofactor>
</comment>
<reference evidence="6" key="2">
    <citation type="submission" date="2022-03" db="EMBL/GenBank/DDBJ databases">
        <title>Draft title - Genomic analysis of global carrot germplasm unveils the trajectory of domestication and the origin of high carotenoid orange carrot.</title>
        <authorList>
            <person name="Iorizzo M."/>
            <person name="Ellison S."/>
            <person name="Senalik D."/>
            <person name="Macko-Podgorni A."/>
            <person name="Grzebelus D."/>
            <person name="Bostan H."/>
            <person name="Rolling W."/>
            <person name="Curaba J."/>
            <person name="Simon P."/>
        </authorList>
    </citation>
    <scope>NUCLEOTIDE SEQUENCE</scope>
    <source>
        <tissue evidence="6">Leaf</tissue>
    </source>
</reference>
<reference evidence="6" key="1">
    <citation type="journal article" date="2016" name="Nat. Genet.">
        <title>A high-quality carrot genome assembly provides new insights into carotenoid accumulation and asterid genome evolution.</title>
        <authorList>
            <person name="Iorizzo M."/>
            <person name="Ellison S."/>
            <person name="Senalik D."/>
            <person name="Zeng P."/>
            <person name="Satapoomin P."/>
            <person name="Huang J."/>
            <person name="Bowman M."/>
            <person name="Iovene M."/>
            <person name="Sanseverino W."/>
            <person name="Cavagnaro P."/>
            <person name="Yildiz M."/>
            <person name="Macko-Podgorni A."/>
            <person name="Moranska E."/>
            <person name="Grzebelus E."/>
            <person name="Grzebelus D."/>
            <person name="Ashrafi H."/>
            <person name="Zheng Z."/>
            <person name="Cheng S."/>
            <person name="Spooner D."/>
            <person name="Van Deynze A."/>
            <person name="Simon P."/>
        </authorList>
    </citation>
    <scope>NUCLEOTIDE SEQUENCE</scope>
    <source>
        <tissue evidence="6">Leaf</tissue>
    </source>
</reference>
<organism evidence="6 7">
    <name type="scientific">Daucus carota subsp. sativus</name>
    <name type="common">Carrot</name>
    <dbReference type="NCBI Taxonomy" id="79200"/>
    <lineage>
        <taxon>Eukaryota</taxon>
        <taxon>Viridiplantae</taxon>
        <taxon>Streptophyta</taxon>
        <taxon>Embryophyta</taxon>
        <taxon>Tracheophyta</taxon>
        <taxon>Spermatophyta</taxon>
        <taxon>Magnoliopsida</taxon>
        <taxon>eudicotyledons</taxon>
        <taxon>Gunneridae</taxon>
        <taxon>Pentapetalae</taxon>
        <taxon>asterids</taxon>
        <taxon>campanulids</taxon>
        <taxon>Apiales</taxon>
        <taxon>Apiaceae</taxon>
        <taxon>Apioideae</taxon>
        <taxon>Scandiceae</taxon>
        <taxon>Daucinae</taxon>
        <taxon>Daucus</taxon>
        <taxon>Daucus sect. Daucus</taxon>
    </lineage>
</organism>
<feature type="domain" description="DNA helicase Pif1-like 2B" evidence="5">
    <location>
        <begin position="1405"/>
        <end position="1450"/>
    </location>
</feature>
<evidence type="ECO:0000259" key="5">
    <source>
        <dbReference type="Pfam" id="PF21530"/>
    </source>
</evidence>
<dbReference type="Pfam" id="PF21530">
    <property type="entry name" value="Pif1_2B_dom"/>
    <property type="match status" value="1"/>
</dbReference>
<feature type="compositionally biased region" description="Polar residues" evidence="2">
    <location>
        <begin position="90"/>
        <end position="116"/>
    </location>
</feature>
<dbReference type="PANTHER" id="PTHR10492:SF90">
    <property type="entry name" value="ATP-DEPENDENT DNA HELICASE"/>
    <property type="match status" value="1"/>
</dbReference>
<gene>
    <name evidence="6" type="ORF">DCAR_0104598</name>
</gene>
<dbReference type="SUPFAM" id="SSF52540">
    <property type="entry name" value="P-loop containing nucleoside triphosphate hydrolases"/>
    <property type="match status" value="2"/>
</dbReference>
<dbReference type="GO" id="GO:0006310">
    <property type="term" value="P:DNA recombination"/>
    <property type="evidence" value="ECO:0007669"/>
    <property type="project" value="UniProtKB-KW"/>
</dbReference>
<evidence type="ECO:0000313" key="6">
    <source>
        <dbReference type="EMBL" id="WOG85410.1"/>
    </source>
</evidence>
<keyword evidence="1" id="KW-0547">Nucleotide-binding</keyword>
<keyword evidence="7" id="KW-1185">Reference proteome</keyword>
<feature type="region of interest" description="Disordered" evidence="2">
    <location>
        <begin position="1"/>
        <end position="116"/>
    </location>
</feature>
<evidence type="ECO:0000259" key="3">
    <source>
        <dbReference type="Pfam" id="PF05970"/>
    </source>
</evidence>
<dbReference type="InterPro" id="IPR010285">
    <property type="entry name" value="DNA_helicase_pif1-like_DEAD"/>
</dbReference>
<dbReference type="EMBL" id="CP093343">
    <property type="protein sequence ID" value="WOG85410.1"/>
    <property type="molecule type" value="Genomic_DNA"/>
</dbReference>
<keyword evidence="1" id="KW-0378">Hydrolase</keyword>
<dbReference type="Pfam" id="PF14214">
    <property type="entry name" value="Helitron_like_N"/>
    <property type="match status" value="1"/>
</dbReference>
<dbReference type="Proteomes" id="UP000077755">
    <property type="component" value="Chromosome 1"/>
</dbReference>
<dbReference type="InterPro" id="IPR027417">
    <property type="entry name" value="P-loop_NTPase"/>
</dbReference>
<protein>
    <recommendedName>
        <fullName evidence="1">ATP-dependent DNA helicase</fullName>
        <ecNumber evidence="1">5.6.2.3</ecNumber>
    </recommendedName>
</protein>
<dbReference type="GO" id="GO:0043139">
    <property type="term" value="F:5'-3' DNA helicase activity"/>
    <property type="evidence" value="ECO:0007669"/>
    <property type="project" value="UniProtKB-EC"/>
</dbReference>
<evidence type="ECO:0000256" key="1">
    <source>
        <dbReference type="RuleBase" id="RU363044"/>
    </source>
</evidence>
<keyword evidence="1" id="KW-0067">ATP-binding</keyword>
<dbReference type="InterPro" id="IPR049163">
    <property type="entry name" value="Pif1-like_2B_dom"/>
</dbReference>